<evidence type="ECO:0000259" key="10">
    <source>
        <dbReference type="PROSITE" id="PS50893"/>
    </source>
</evidence>
<evidence type="ECO:0000256" key="5">
    <source>
        <dbReference type="ARBA" id="ARBA00022741"/>
    </source>
</evidence>
<keyword evidence="2" id="KW-0813">Transport</keyword>
<name>A0A7Y0Q1X2_9FIRM</name>
<dbReference type="GO" id="GO:0005524">
    <property type="term" value="F:ATP binding"/>
    <property type="evidence" value="ECO:0007669"/>
    <property type="project" value="UniProtKB-KW"/>
</dbReference>
<evidence type="ECO:0000259" key="11">
    <source>
        <dbReference type="PROSITE" id="PS50929"/>
    </source>
</evidence>
<protein>
    <submittedName>
        <fullName evidence="12">ATP-binding cassette domain-containing protein</fullName>
    </submittedName>
</protein>
<sequence>MRVFAELMWFFRAHRRRYASGIIYLIVVTLLSLVPPALVGMTVNRLVHHQMTAGALWGMLALILAIALVSYGLRYLWRVRLFGGSILLATELRDRLYEHFTRLSPEFYHHHRIGDLMAHATNDVLAIQDTAGEGVFMMVDSLVSGITLVGIMAIWISWKLTLISLLPLPIMAFVISRYGRMLHARFMLAQAAFSDINDRVQEYISGIRVVRAFGQEAWERENFVALSKDVVEKNVAVAQIDALFDPTISVIVGFSYFLSVAVGALFVVHGSMNLGSLTTFTLYLGMLIWPMMAFGFLFNVVERGSASHDRVQTLLAVQPTVVERPDAEAEVPVGDIRFDVPAFYYPETDRPALTDIHLEIPRGTTLGIVGRTGSGKTTLIRLLLREFDLSQGDISIGGRSIYAYRLHALRQALAYAPQDDFLFSLSIRDNIAFQDPEADFDRVVEVARIADVHEDILRFPEGYDTIVGERGVTLSGGQKQRVSIARALLADAEILILDDTLSAVDARTEAAILSALKENRQQRTTLIATHRLSAVEHADNIIVLEHGRIVEQGSHEALLRLGGRYWDMYQRQQLEDLVEQGGHVG</sequence>
<dbReference type="GO" id="GO:0140359">
    <property type="term" value="F:ABC-type transporter activity"/>
    <property type="evidence" value="ECO:0007669"/>
    <property type="project" value="InterPro"/>
</dbReference>
<evidence type="ECO:0000313" key="12">
    <source>
        <dbReference type="EMBL" id="NMP21286.1"/>
    </source>
</evidence>
<proteinExistence type="predicted"/>
<keyword evidence="13" id="KW-1185">Reference proteome</keyword>
<dbReference type="CDD" id="cd18541">
    <property type="entry name" value="ABC_6TM_TmrB_like"/>
    <property type="match status" value="1"/>
</dbReference>
<dbReference type="SUPFAM" id="SSF52540">
    <property type="entry name" value="P-loop containing nucleoside triphosphate hydrolases"/>
    <property type="match status" value="1"/>
</dbReference>
<evidence type="ECO:0000256" key="3">
    <source>
        <dbReference type="ARBA" id="ARBA00022475"/>
    </source>
</evidence>
<keyword evidence="3" id="KW-1003">Cell membrane</keyword>
<dbReference type="InterPro" id="IPR036640">
    <property type="entry name" value="ABC1_TM_sf"/>
</dbReference>
<feature type="domain" description="ABC transporter" evidence="10">
    <location>
        <begin position="336"/>
        <end position="571"/>
    </location>
</feature>
<evidence type="ECO:0000313" key="13">
    <source>
        <dbReference type="Proteomes" id="UP000533476"/>
    </source>
</evidence>
<dbReference type="SUPFAM" id="SSF90123">
    <property type="entry name" value="ABC transporter transmembrane region"/>
    <property type="match status" value="1"/>
</dbReference>
<keyword evidence="4 9" id="KW-0812">Transmembrane</keyword>
<feature type="transmembrane region" description="Helical" evidence="9">
    <location>
        <begin position="55"/>
        <end position="77"/>
    </location>
</feature>
<feature type="transmembrane region" description="Helical" evidence="9">
    <location>
        <begin position="162"/>
        <end position="179"/>
    </location>
</feature>
<feature type="transmembrane region" description="Helical" evidence="9">
    <location>
        <begin position="280"/>
        <end position="301"/>
    </location>
</feature>
<dbReference type="Gene3D" id="3.40.50.300">
    <property type="entry name" value="P-loop containing nucleotide triphosphate hydrolases"/>
    <property type="match status" value="1"/>
</dbReference>
<dbReference type="PROSITE" id="PS50929">
    <property type="entry name" value="ABC_TM1F"/>
    <property type="match status" value="1"/>
</dbReference>
<gene>
    <name evidence="12" type="ORF">HIJ39_02810</name>
</gene>
<dbReference type="InterPro" id="IPR039421">
    <property type="entry name" value="Type_1_exporter"/>
</dbReference>
<feature type="transmembrane region" description="Helical" evidence="9">
    <location>
        <begin position="248"/>
        <end position="268"/>
    </location>
</feature>
<dbReference type="Proteomes" id="UP000533476">
    <property type="component" value="Unassembled WGS sequence"/>
</dbReference>
<evidence type="ECO:0000256" key="6">
    <source>
        <dbReference type="ARBA" id="ARBA00022840"/>
    </source>
</evidence>
<keyword evidence="5" id="KW-0547">Nucleotide-binding</keyword>
<dbReference type="InterPro" id="IPR027417">
    <property type="entry name" value="P-loop_NTPase"/>
</dbReference>
<dbReference type="Pfam" id="PF00664">
    <property type="entry name" value="ABC_membrane"/>
    <property type="match status" value="1"/>
</dbReference>
<keyword evidence="7 9" id="KW-1133">Transmembrane helix</keyword>
<dbReference type="GO" id="GO:0016887">
    <property type="term" value="F:ATP hydrolysis activity"/>
    <property type="evidence" value="ECO:0007669"/>
    <property type="project" value="InterPro"/>
</dbReference>
<evidence type="ECO:0000256" key="7">
    <source>
        <dbReference type="ARBA" id="ARBA00022989"/>
    </source>
</evidence>
<feature type="domain" description="ABC transmembrane type-1" evidence="11">
    <location>
        <begin position="21"/>
        <end position="303"/>
    </location>
</feature>
<dbReference type="PANTHER" id="PTHR24221:SF300">
    <property type="entry name" value="MULTIDRUG RESISTANCE-LIKE ATP-BINDING PROTEIN MDLA"/>
    <property type="match status" value="1"/>
</dbReference>
<dbReference type="SMART" id="SM00382">
    <property type="entry name" value="AAA"/>
    <property type="match status" value="1"/>
</dbReference>
<dbReference type="InterPro" id="IPR017871">
    <property type="entry name" value="ABC_transporter-like_CS"/>
</dbReference>
<dbReference type="AlphaFoldDB" id="A0A7Y0Q1X2"/>
<dbReference type="InterPro" id="IPR011527">
    <property type="entry name" value="ABC1_TM_dom"/>
</dbReference>
<accession>A0A7Y0Q1X2</accession>
<feature type="transmembrane region" description="Helical" evidence="9">
    <location>
        <begin position="135"/>
        <end position="156"/>
    </location>
</feature>
<dbReference type="InterPro" id="IPR003439">
    <property type="entry name" value="ABC_transporter-like_ATP-bd"/>
</dbReference>
<evidence type="ECO:0000256" key="4">
    <source>
        <dbReference type="ARBA" id="ARBA00022692"/>
    </source>
</evidence>
<dbReference type="FunFam" id="3.40.50.300:FF:000221">
    <property type="entry name" value="Multidrug ABC transporter ATP-binding protein"/>
    <property type="match status" value="1"/>
</dbReference>
<comment type="subcellular location">
    <subcellularLocation>
        <location evidence="1">Cell membrane</location>
        <topology evidence="1">Multi-pass membrane protein</topology>
    </subcellularLocation>
</comment>
<evidence type="ECO:0000256" key="1">
    <source>
        <dbReference type="ARBA" id="ARBA00004651"/>
    </source>
</evidence>
<keyword evidence="8 9" id="KW-0472">Membrane</keyword>
<keyword evidence="6 12" id="KW-0067">ATP-binding</keyword>
<organism evidence="12 13">
    <name type="scientific">Sulfobacillus harzensis</name>
    <dbReference type="NCBI Taxonomy" id="2729629"/>
    <lineage>
        <taxon>Bacteria</taxon>
        <taxon>Bacillati</taxon>
        <taxon>Bacillota</taxon>
        <taxon>Clostridia</taxon>
        <taxon>Eubacteriales</taxon>
        <taxon>Clostridiales Family XVII. Incertae Sedis</taxon>
        <taxon>Sulfobacillus</taxon>
    </lineage>
</organism>
<dbReference type="FunFam" id="1.20.1560.10:FF:000011">
    <property type="entry name" value="Multidrug ABC transporter ATP-binding protein"/>
    <property type="match status" value="1"/>
</dbReference>
<dbReference type="EMBL" id="JABBVZ010000006">
    <property type="protein sequence ID" value="NMP21286.1"/>
    <property type="molecule type" value="Genomic_DNA"/>
</dbReference>
<reference evidence="12 13" key="1">
    <citation type="submission" date="2020-04" db="EMBL/GenBank/DDBJ databases">
        <authorList>
            <person name="Zhang R."/>
            <person name="Schippers A."/>
        </authorList>
    </citation>
    <scope>NUCLEOTIDE SEQUENCE [LARGE SCALE GENOMIC DNA]</scope>
    <source>
        <strain evidence="12 13">DSM 109850</strain>
    </source>
</reference>
<evidence type="ECO:0000256" key="9">
    <source>
        <dbReference type="SAM" id="Phobius"/>
    </source>
</evidence>
<dbReference type="Gene3D" id="1.20.1560.10">
    <property type="entry name" value="ABC transporter type 1, transmembrane domain"/>
    <property type="match status" value="1"/>
</dbReference>
<evidence type="ECO:0000256" key="2">
    <source>
        <dbReference type="ARBA" id="ARBA00022448"/>
    </source>
</evidence>
<dbReference type="InterPro" id="IPR003593">
    <property type="entry name" value="AAA+_ATPase"/>
</dbReference>
<dbReference type="PROSITE" id="PS50893">
    <property type="entry name" value="ABC_TRANSPORTER_2"/>
    <property type="match status" value="1"/>
</dbReference>
<feature type="transmembrane region" description="Helical" evidence="9">
    <location>
        <begin position="21"/>
        <end position="43"/>
    </location>
</feature>
<dbReference type="GO" id="GO:0005886">
    <property type="term" value="C:plasma membrane"/>
    <property type="evidence" value="ECO:0007669"/>
    <property type="project" value="UniProtKB-SubCell"/>
</dbReference>
<dbReference type="Pfam" id="PF00005">
    <property type="entry name" value="ABC_tran"/>
    <property type="match status" value="1"/>
</dbReference>
<comment type="caution">
    <text evidence="12">The sequence shown here is derived from an EMBL/GenBank/DDBJ whole genome shotgun (WGS) entry which is preliminary data.</text>
</comment>
<dbReference type="PROSITE" id="PS00211">
    <property type="entry name" value="ABC_TRANSPORTER_1"/>
    <property type="match status" value="1"/>
</dbReference>
<dbReference type="PANTHER" id="PTHR24221">
    <property type="entry name" value="ATP-BINDING CASSETTE SUB-FAMILY B"/>
    <property type="match status" value="1"/>
</dbReference>
<evidence type="ECO:0000256" key="8">
    <source>
        <dbReference type="ARBA" id="ARBA00023136"/>
    </source>
</evidence>